<organism evidence="11 12">
    <name type="scientific">Mycolicibacterium fortuitum</name>
    <name type="common">Mycobacterium fortuitum</name>
    <dbReference type="NCBI Taxonomy" id="1766"/>
    <lineage>
        <taxon>Bacteria</taxon>
        <taxon>Bacillati</taxon>
        <taxon>Actinomycetota</taxon>
        <taxon>Actinomycetes</taxon>
        <taxon>Mycobacteriales</taxon>
        <taxon>Mycobacteriaceae</taxon>
        <taxon>Mycolicibacterium</taxon>
    </lineage>
</organism>
<dbReference type="Pfam" id="PF02687">
    <property type="entry name" value="FtsX"/>
    <property type="match status" value="1"/>
</dbReference>
<dbReference type="PATRIC" id="fig|1766.6.peg.5025"/>
<feature type="transmembrane region" description="Helical" evidence="8">
    <location>
        <begin position="274"/>
        <end position="300"/>
    </location>
</feature>
<evidence type="ECO:0000256" key="6">
    <source>
        <dbReference type="ARBA" id="ARBA00023136"/>
    </source>
</evidence>
<accession>A0A0N9XPJ2</accession>
<evidence type="ECO:0000256" key="4">
    <source>
        <dbReference type="ARBA" id="ARBA00022692"/>
    </source>
</evidence>
<evidence type="ECO:0000259" key="9">
    <source>
        <dbReference type="Pfam" id="PF02687"/>
    </source>
</evidence>
<evidence type="ECO:0000313" key="12">
    <source>
        <dbReference type="Proteomes" id="UP000057134"/>
    </source>
</evidence>
<keyword evidence="5 8" id="KW-1133">Transmembrane helix</keyword>
<feature type="transmembrane region" description="Helical" evidence="8">
    <location>
        <begin position="230"/>
        <end position="253"/>
    </location>
</feature>
<keyword evidence="2" id="KW-0813">Transport</keyword>
<reference evidence="11 12" key="1">
    <citation type="journal article" date="2015" name="MBio">
        <title>Enzymatic Degradation of Phenazines Can Generate Energy and Protect Sensitive Organisms from Toxicity.</title>
        <authorList>
            <person name="Costa K.C."/>
            <person name="Bergkessel M."/>
            <person name="Saunders S."/>
            <person name="Korlach J."/>
            <person name="Newman D.K."/>
        </authorList>
    </citation>
    <scope>NUCLEOTIDE SEQUENCE [LARGE SCALE GENOMIC DNA]</scope>
    <source>
        <strain evidence="11 12">CT6</strain>
    </source>
</reference>
<evidence type="ECO:0000256" key="7">
    <source>
        <dbReference type="ARBA" id="ARBA00038076"/>
    </source>
</evidence>
<keyword evidence="12" id="KW-1185">Reference proteome</keyword>
<dbReference type="EMBL" id="CP011269">
    <property type="protein sequence ID" value="ALI28843.1"/>
    <property type="molecule type" value="Genomic_DNA"/>
</dbReference>
<evidence type="ECO:0000256" key="8">
    <source>
        <dbReference type="SAM" id="Phobius"/>
    </source>
</evidence>
<feature type="domain" description="MacB-like periplasmic core" evidence="10">
    <location>
        <begin position="20"/>
        <end position="185"/>
    </location>
</feature>
<dbReference type="AlphaFoldDB" id="A0A0N9XPJ2"/>
<evidence type="ECO:0000256" key="1">
    <source>
        <dbReference type="ARBA" id="ARBA00004651"/>
    </source>
</evidence>
<feature type="domain" description="ABC3 transporter permease C-terminal" evidence="9">
    <location>
        <begin position="233"/>
        <end position="342"/>
    </location>
</feature>
<keyword evidence="3" id="KW-1003">Cell membrane</keyword>
<dbReference type="STRING" id="1766.XA26_50480"/>
<evidence type="ECO:0000256" key="2">
    <source>
        <dbReference type="ARBA" id="ARBA00022448"/>
    </source>
</evidence>
<comment type="subcellular location">
    <subcellularLocation>
        <location evidence="1">Cell membrane</location>
        <topology evidence="1">Multi-pass membrane protein</topology>
    </subcellularLocation>
</comment>
<evidence type="ECO:0000313" key="11">
    <source>
        <dbReference type="EMBL" id="ALI28843.1"/>
    </source>
</evidence>
<feature type="transmembrane region" description="Helical" evidence="8">
    <location>
        <begin position="312"/>
        <end position="334"/>
    </location>
</feature>
<dbReference type="InterPro" id="IPR003838">
    <property type="entry name" value="ABC3_permease_C"/>
</dbReference>
<dbReference type="SMR" id="A0A0N9XPJ2"/>
<dbReference type="PANTHER" id="PTHR43738">
    <property type="entry name" value="ABC TRANSPORTER, MEMBRANE PROTEIN"/>
    <property type="match status" value="1"/>
</dbReference>
<sequence length="349" mass="35878">MLMAALRDLQWRRRRFLIAAVGTGLVFAMTLVLTGLAHGFRVEAERSVDALGLDAYMIKAGAAGPFLGSAPLPITDVQRAARLPGVTAAVPLVYGSSTIPNNGTPRNVNVFGVPEAGPGTPTLKDGRAPRATDEVAVSTTMGEPIGADVAVGAAKLRVVGLVDDLTALAAQDNIYLTVPGAQQLLFSGQKLISSVGIVGNPGPPPPEFRIVDRAGAIDDMVRPLRGANQAMSLMAGLLWAVAVLIVGSVIYLSALERTRDFAVFKAVGVASRSIMAGLAMQAVTVALLAAVLGAGLSLLLGPLFPMRCDVPTVAFVALPIVAVAVGLLASVAGLRRAVNVDPALAFRGP</sequence>
<keyword evidence="4 8" id="KW-0812">Transmembrane</keyword>
<dbReference type="Proteomes" id="UP000057134">
    <property type="component" value="Chromosome"/>
</dbReference>
<protein>
    <submittedName>
        <fullName evidence="11">Putative ABC transport system transmembrane protein</fullName>
    </submittedName>
</protein>
<comment type="similarity">
    <text evidence="7">Belongs to the ABC-4 integral membrane protein family.</text>
</comment>
<dbReference type="PANTHER" id="PTHR43738:SF1">
    <property type="entry name" value="HEMIN TRANSPORT SYSTEM PERMEASE PROTEIN HRTB-RELATED"/>
    <property type="match status" value="1"/>
</dbReference>
<evidence type="ECO:0000259" key="10">
    <source>
        <dbReference type="Pfam" id="PF12704"/>
    </source>
</evidence>
<gene>
    <name evidence="11" type="ORF">XA26_50480</name>
</gene>
<dbReference type="Pfam" id="PF12704">
    <property type="entry name" value="MacB_PCD"/>
    <property type="match status" value="1"/>
</dbReference>
<dbReference type="GO" id="GO:0005886">
    <property type="term" value="C:plasma membrane"/>
    <property type="evidence" value="ECO:0007669"/>
    <property type="project" value="UniProtKB-SubCell"/>
</dbReference>
<name>A0A0N9XPJ2_MYCFO</name>
<keyword evidence="6 8" id="KW-0472">Membrane</keyword>
<dbReference type="RefSeq" id="WP_054603305.1">
    <property type="nucleotide sequence ID" value="NZ_CP011269.1"/>
</dbReference>
<dbReference type="InterPro" id="IPR025857">
    <property type="entry name" value="MacB_PCD"/>
</dbReference>
<evidence type="ECO:0000256" key="3">
    <source>
        <dbReference type="ARBA" id="ARBA00022475"/>
    </source>
</evidence>
<proteinExistence type="inferred from homology"/>
<dbReference type="KEGG" id="mft:XA26_50480"/>
<dbReference type="InterPro" id="IPR051125">
    <property type="entry name" value="ABC-4/HrtB_transporter"/>
</dbReference>
<evidence type="ECO:0000256" key="5">
    <source>
        <dbReference type="ARBA" id="ARBA00022989"/>
    </source>
</evidence>